<evidence type="ECO:0000313" key="8">
    <source>
        <dbReference type="EMBL" id="GAA3575730.1"/>
    </source>
</evidence>
<reference evidence="9" key="1">
    <citation type="journal article" date="2019" name="Int. J. Syst. Evol. Microbiol.">
        <title>The Global Catalogue of Microorganisms (GCM) 10K type strain sequencing project: providing services to taxonomists for standard genome sequencing and annotation.</title>
        <authorList>
            <consortium name="The Broad Institute Genomics Platform"/>
            <consortium name="The Broad Institute Genome Sequencing Center for Infectious Disease"/>
            <person name="Wu L."/>
            <person name="Ma J."/>
        </authorList>
    </citation>
    <scope>NUCLEOTIDE SEQUENCE [LARGE SCALE GENOMIC DNA]</scope>
    <source>
        <strain evidence="9">JCM 16898</strain>
    </source>
</reference>
<accession>A0ABP6Y2A1</accession>
<protein>
    <submittedName>
        <fullName evidence="8">DoxX family membrane protein</fullName>
    </submittedName>
</protein>
<proteinExistence type="inferred from homology"/>
<dbReference type="PANTHER" id="PTHR33452">
    <property type="entry name" value="OXIDOREDUCTASE CATD-RELATED"/>
    <property type="match status" value="1"/>
</dbReference>
<evidence type="ECO:0000256" key="4">
    <source>
        <dbReference type="ARBA" id="ARBA00022692"/>
    </source>
</evidence>
<evidence type="ECO:0000256" key="6">
    <source>
        <dbReference type="ARBA" id="ARBA00023136"/>
    </source>
</evidence>
<dbReference type="Proteomes" id="UP001500689">
    <property type="component" value="Unassembled WGS sequence"/>
</dbReference>
<feature type="transmembrane region" description="Helical" evidence="7">
    <location>
        <begin position="51"/>
        <end position="69"/>
    </location>
</feature>
<feature type="transmembrane region" description="Helical" evidence="7">
    <location>
        <begin position="159"/>
        <end position="178"/>
    </location>
</feature>
<feature type="transmembrane region" description="Helical" evidence="7">
    <location>
        <begin position="76"/>
        <end position="96"/>
    </location>
</feature>
<keyword evidence="4 7" id="KW-0812">Transmembrane</keyword>
<name>A0ABP6Y2A1_9PSEU</name>
<dbReference type="InterPro" id="IPR032808">
    <property type="entry name" value="DoxX"/>
</dbReference>
<evidence type="ECO:0000256" key="7">
    <source>
        <dbReference type="SAM" id="Phobius"/>
    </source>
</evidence>
<evidence type="ECO:0000313" key="9">
    <source>
        <dbReference type="Proteomes" id="UP001500689"/>
    </source>
</evidence>
<feature type="transmembrane region" description="Helical" evidence="7">
    <location>
        <begin position="116"/>
        <end position="139"/>
    </location>
</feature>
<gene>
    <name evidence="8" type="ORF">GCM10022222_70500</name>
</gene>
<comment type="subcellular location">
    <subcellularLocation>
        <location evidence="1">Cell membrane</location>
        <topology evidence="1">Multi-pass membrane protein</topology>
    </subcellularLocation>
</comment>
<evidence type="ECO:0000256" key="3">
    <source>
        <dbReference type="ARBA" id="ARBA00022475"/>
    </source>
</evidence>
<keyword evidence="5 7" id="KW-1133">Transmembrane helix</keyword>
<keyword evidence="3" id="KW-1003">Cell membrane</keyword>
<keyword evidence="6 7" id="KW-0472">Membrane</keyword>
<evidence type="ECO:0000256" key="2">
    <source>
        <dbReference type="ARBA" id="ARBA00006679"/>
    </source>
</evidence>
<keyword evidence="9" id="KW-1185">Reference proteome</keyword>
<evidence type="ECO:0000256" key="5">
    <source>
        <dbReference type="ARBA" id="ARBA00022989"/>
    </source>
</evidence>
<dbReference type="Pfam" id="PF07681">
    <property type="entry name" value="DoxX"/>
    <property type="match status" value="1"/>
</dbReference>
<evidence type="ECO:0000256" key="1">
    <source>
        <dbReference type="ARBA" id="ARBA00004651"/>
    </source>
</evidence>
<organism evidence="8 9">
    <name type="scientific">Amycolatopsis ultiminotia</name>
    <dbReference type="NCBI Taxonomy" id="543629"/>
    <lineage>
        <taxon>Bacteria</taxon>
        <taxon>Bacillati</taxon>
        <taxon>Actinomycetota</taxon>
        <taxon>Actinomycetes</taxon>
        <taxon>Pseudonocardiales</taxon>
        <taxon>Pseudonocardiaceae</taxon>
        <taxon>Amycolatopsis</taxon>
    </lineage>
</organism>
<sequence>MPLTSARALAGAAWIPYPSRVTSQGDDYPTSLLSGVEDATSGDDDQPRQGGLGFGLLILRIGLGVIMGAHGLQHLFGAFGGPGVGGFAHVLEMLGYHKQTTLLSWITGITEVAGGALVIVGLFTPLAAAGLAGIAANIVYVKFHGGFFQGDGRGWEFELLLGLCALALVFTGAGSVSLETNTPWRKRPLPFGVISLLLAAAASVVVIVLAR</sequence>
<comment type="similarity">
    <text evidence="2">Belongs to the DoxX family.</text>
</comment>
<comment type="caution">
    <text evidence="8">The sequence shown here is derived from an EMBL/GenBank/DDBJ whole genome shotgun (WGS) entry which is preliminary data.</text>
</comment>
<dbReference type="EMBL" id="BAAAZN010000020">
    <property type="protein sequence ID" value="GAA3575730.1"/>
    <property type="molecule type" value="Genomic_DNA"/>
</dbReference>
<dbReference type="PANTHER" id="PTHR33452:SF1">
    <property type="entry name" value="INNER MEMBRANE PROTEIN YPHA-RELATED"/>
    <property type="match status" value="1"/>
</dbReference>
<feature type="transmembrane region" description="Helical" evidence="7">
    <location>
        <begin position="190"/>
        <end position="210"/>
    </location>
</feature>
<dbReference type="InterPro" id="IPR051907">
    <property type="entry name" value="DoxX-like_oxidoreductase"/>
</dbReference>